<dbReference type="InterPro" id="IPR041633">
    <property type="entry name" value="Polbeta"/>
</dbReference>
<dbReference type="CDD" id="cd05403">
    <property type="entry name" value="NT_KNTase_like"/>
    <property type="match status" value="1"/>
</dbReference>
<dbReference type="AlphaFoldDB" id="A0A1F4SMZ4"/>
<dbReference type="SUPFAM" id="SSF81301">
    <property type="entry name" value="Nucleotidyltransferase"/>
    <property type="match status" value="1"/>
</dbReference>
<sequence>MSTLADYKKFWSRKFKEDEKAKKKKIKLFKQLASDAANILIKDFKAKKVYLFGSTLDEKIFHEKSDIDLAVEGLNPKIHFSALSEIKKLLFKKANVDLVPMEDASEALKALIFKKGEILYG</sequence>
<protein>
    <recommendedName>
        <fullName evidence="1">Polymerase beta nucleotidyltransferase domain-containing protein</fullName>
    </recommendedName>
</protein>
<dbReference type="InterPro" id="IPR043519">
    <property type="entry name" value="NT_sf"/>
</dbReference>
<evidence type="ECO:0000313" key="3">
    <source>
        <dbReference type="Proteomes" id="UP000178417"/>
    </source>
</evidence>
<dbReference type="STRING" id="1802579.A2310_00275"/>
<accession>A0A1F4SMZ4</accession>
<dbReference type="PIRSF" id="PIRSF020217">
    <property type="entry name" value="UCP020217"/>
    <property type="match status" value="1"/>
</dbReference>
<reference evidence="2 3" key="1">
    <citation type="journal article" date="2016" name="Nat. Commun.">
        <title>Thousands of microbial genomes shed light on interconnected biogeochemical processes in an aquifer system.</title>
        <authorList>
            <person name="Anantharaman K."/>
            <person name="Brown C.T."/>
            <person name="Hug L.A."/>
            <person name="Sharon I."/>
            <person name="Castelle C.J."/>
            <person name="Probst A.J."/>
            <person name="Thomas B.C."/>
            <person name="Singh A."/>
            <person name="Wilkins M.J."/>
            <person name="Karaoz U."/>
            <person name="Brodie E.L."/>
            <person name="Williams K.H."/>
            <person name="Hubbard S.S."/>
            <person name="Banfield J.F."/>
        </authorList>
    </citation>
    <scope>NUCLEOTIDE SEQUENCE [LARGE SCALE GENOMIC DNA]</scope>
</reference>
<name>A0A1F4SMZ4_UNCSA</name>
<evidence type="ECO:0000313" key="2">
    <source>
        <dbReference type="EMBL" id="OGC21727.1"/>
    </source>
</evidence>
<dbReference type="InterPro" id="IPR024700">
    <property type="entry name" value="UCP020217"/>
</dbReference>
<evidence type="ECO:0000259" key="1">
    <source>
        <dbReference type="Pfam" id="PF18765"/>
    </source>
</evidence>
<dbReference type="EMBL" id="MEUB01000036">
    <property type="protein sequence ID" value="OGC21727.1"/>
    <property type="molecule type" value="Genomic_DNA"/>
</dbReference>
<proteinExistence type="predicted"/>
<organism evidence="2 3">
    <name type="scientific">candidate division WOR-1 bacterium RIFOXYB2_FULL_37_13</name>
    <dbReference type="NCBI Taxonomy" id="1802579"/>
    <lineage>
        <taxon>Bacteria</taxon>
        <taxon>Bacillati</taxon>
        <taxon>Saganbacteria</taxon>
    </lineage>
</organism>
<comment type="caution">
    <text evidence="2">The sequence shown here is derived from an EMBL/GenBank/DDBJ whole genome shotgun (WGS) entry which is preliminary data.</text>
</comment>
<dbReference type="Gene3D" id="3.30.460.10">
    <property type="entry name" value="Beta Polymerase, domain 2"/>
    <property type="match status" value="1"/>
</dbReference>
<dbReference type="Proteomes" id="UP000178417">
    <property type="component" value="Unassembled WGS sequence"/>
</dbReference>
<gene>
    <name evidence="2" type="ORF">A2310_00275</name>
</gene>
<dbReference type="Pfam" id="PF18765">
    <property type="entry name" value="Polbeta"/>
    <property type="match status" value="1"/>
</dbReference>
<feature type="domain" description="Polymerase beta nucleotidyltransferase" evidence="1">
    <location>
        <begin position="37"/>
        <end position="120"/>
    </location>
</feature>